<evidence type="ECO:0000313" key="2">
    <source>
        <dbReference type="EMBL" id="KOG90836.1"/>
    </source>
</evidence>
<evidence type="ECO:0000259" key="1">
    <source>
        <dbReference type="Pfam" id="PF03644"/>
    </source>
</evidence>
<dbReference type="Pfam" id="PF03644">
    <property type="entry name" value="Glyco_hydro_85"/>
    <property type="match status" value="1"/>
</dbReference>
<accession>A0ABR5JCP1</accession>
<reference evidence="2 3" key="1">
    <citation type="submission" date="2015-07" db="EMBL/GenBank/DDBJ databases">
        <authorList>
            <person name="Ju K.-S."/>
            <person name="Doroghazi J.R."/>
            <person name="Metcalf W.W."/>
        </authorList>
    </citation>
    <scope>NUCLEOTIDE SEQUENCE [LARGE SCALE GENOMIC DNA]</scope>
    <source>
        <strain evidence="2 3">NRRL B-3589</strain>
    </source>
</reference>
<dbReference type="PANTHER" id="PTHR13246">
    <property type="entry name" value="ENDO BETA N-ACETYLGLUCOSAMINIDASE"/>
    <property type="match status" value="1"/>
</dbReference>
<organism evidence="2 3">
    <name type="scientific">Streptomyces varsoviensis</name>
    <dbReference type="NCBI Taxonomy" id="67373"/>
    <lineage>
        <taxon>Bacteria</taxon>
        <taxon>Bacillati</taxon>
        <taxon>Actinomycetota</taxon>
        <taxon>Actinomycetes</taxon>
        <taxon>Kitasatosporales</taxon>
        <taxon>Streptomycetaceae</taxon>
        <taxon>Streptomyces</taxon>
    </lineage>
</organism>
<keyword evidence="3" id="KW-1185">Reference proteome</keyword>
<dbReference type="InterPro" id="IPR005201">
    <property type="entry name" value="TIM_ENGase"/>
</dbReference>
<dbReference type="Gene3D" id="3.20.20.80">
    <property type="entry name" value="Glycosidases"/>
    <property type="match status" value="1"/>
</dbReference>
<evidence type="ECO:0000313" key="3">
    <source>
        <dbReference type="Proteomes" id="UP000037020"/>
    </source>
</evidence>
<sequence length="282" mass="30630">ARAGQARVSALAAFDHTAGNPAQGSATADYYALTQWAYLDELVFWGGSSAEGLILAPNAPVVDAAHRNGVPVLGTVFLPPAAYGGQLAWTRDLVRRAADGSFPIADKLIAVARAYGFDGWFLNAETGGGDAALGAAMRDFVGYLRKHGEGLRVTWYDAMTEAGSVDWQNALNDRNAAFFRASDSMFLNFNWTRSGLAASGKLAERLGRDRYELWAGVDVESNGWDTRVDWDSVVPAAGGHVTSFGFYRPEWTWTSLPKDKRSPAEFHARDDRFWTGPSLDPS</sequence>
<dbReference type="InterPro" id="IPR032979">
    <property type="entry name" value="ENGase"/>
</dbReference>
<feature type="non-terminal residue" evidence="2">
    <location>
        <position position="1"/>
    </location>
</feature>
<dbReference type="PANTHER" id="PTHR13246:SF1">
    <property type="entry name" value="CYTOSOLIC ENDO-BETA-N-ACETYLGLUCOSAMINIDASE"/>
    <property type="match status" value="1"/>
</dbReference>
<name>A0ABR5JCP1_9ACTN</name>
<feature type="domain" description="Cytosolic endo-beta-N-acetylglucosaminidase TIM barrel" evidence="1">
    <location>
        <begin position="22"/>
        <end position="278"/>
    </location>
</feature>
<proteinExistence type="predicted"/>
<dbReference type="EMBL" id="LGUT01000532">
    <property type="protein sequence ID" value="KOG90836.1"/>
    <property type="molecule type" value="Genomic_DNA"/>
</dbReference>
<feature type="non-terminal residue" evidence="2">
    <location>
        <position position="282"/>
    </location>
</feature>
<gene>
    <name evidence="2" type="ORF">ADK38_06490</name>
</gene>
<comment type="caution">
    <text evidence="2">The sequence shown here is derived from an EMBL/GenBank/DDBJ whole genome shotgun (WGS) entry which is preliminary data.</text>
</comment>
<protein>
    <submittedName>
        <fullName evidence="2">Endo-beta-N-acetylglucosaminidase</fullName>
    </submittedName>
</protein>
<dbReference type="Proteomes" id="UP000037020">
    <property type="component" value="Unassembled WGS sequence"/>
</dbReference>